<gene>
    <name evidence="2" type="ORF">MESS2_730031</name>
</gene>
<keyword evidence="1" id="KW-0812">Transmembrane</keyword>
<feature type="transmembrane region" description="Helical" evidence="1">
    <location>
        <begin position="7"/>
        <end position="30"/>
    </location>
</feature>
<dbReference type="EMBL" id="CAUM01000143">
    <property type="protein sequence ID" value="CCV08135.1"/>
    <property type="molecule type" value="Genomic_DNA"/>
</dbReference>
<evidence type="ECO:0000256" key="1">
    <source>
        <dbReference type="SAM" id="Phobius"/>
    </source>
</evidence>
<sequence length="34" mass="3832">MHRKQRLVFLVAVFASVLGFALLVVILQILSSFD</sequence>
<proteinExistence type="predicted"/>
<evidence type="ECO:0000313" key="2">
    <source>
        <dbReference type="EMBL" id="CCV08135.1"/>
    </source>
</evidence>
<evidence type="ECO:0000313" key="3">
    <source>
        <dbReference type="Proteomes" id="UP000012062"/>
    </source>
</evidence>
<keyword evidence="1" id="KW-0472">Membrane</keyword>
<comment type="caution">
    <text evidence="2">The sequence shown here is derived from an EMBL/GenBank/DDBJ whole genome shotgun (WGS) entry which is preliminary data.</text>
</comment>
<keyword evidence="3" id="KW-1185">Reference proteome</keyword>
<organism evidence="2 3">
    <name type="scientific">Mesorhizobium metallidurans STM 2683</name>
    <dbReference type="NCBI Taxonomy" id="1297569"/>
    <lineage>
        <taxon>Bacteria</taxon>
        <taxon>Pseudomonadati</taxon>
        <taxon>Pseudomonadota</taxon>
        <taxon>Alphaproteobacteria</taxon>
        <taxon>Hyphomicrobiales</taxon>
        <taxon>Phyllobacteriaceae</taxon>
        <taxon>Mesorhizobium</taxon>
    </lineage>
</organism>
<accession>M5EVV0</accession>
<reference evidence="2 3" key="1">
    <citation type="submission" date="2013-02" db="EMBL/GenBank/DDBJ databases">
        <authorList>
            <person name="Genoscope - CEA"/>
        </authorList>
    </citation>
    <scope>NUCLEOTIDE SEQUENCE [LARGE SCALE GENOMIC DNA]</scope>
    <source>
        <strain evidence="2 3">STM 2683</strain>
    </source>
</reference>
<dbReference type="AlphaFoldDB" id="M5EVV0"/>
<name>M5EVV0_9HYPH</name>
<protein>
    <submittedName>
        <fullName evidence="2">Uncharacterized protein</fullName>
    </submittedName>
</protein>
<dbReference type="Proteomes" id="UP000012062">
    <property type="component" value="Unassembled WGS sequence"/>
</dbReference>
<keyword evidence="1" id="KW-1133">Transmembrane helix</keyword>